<proteinExistence type="predicted"/>
<dbReference type="EMBL" id="FXYZ01000043">
    <property type="protein sequence ID" value="SMY03169.1"/>
    <property type="molecule type" value="Genomic_DNA"/>
</dbReference>
<evidence type="ECO:0000313" key="2">
    <source>
        <dbReference type="Proteomes" id="UP000234327"/>
    </source>
</evidence>
<evidence type="ECO:0008006" key="3">
    <source>
        <dbReference type="Google" id="ProtNLM"/>
    </source>
</evidence>
<dbReference type="Proteomes" id="UP000234327">
    <property type="component" value="Unassembled WGS sequence"/>
</dbReference>
<sequence>MNSPRAIMIEPANLVINAQDSTVRDRTRPADNRDTSYDHKYDFRTLFYDAIPDDNRLILPGPPLLNLTPLLQNAQITLDGVEPETVHTEEKERAQSTILKFPHKIHEGATLTLRHESIAPIQSVIDDSYNEYFSGFNVLMTMQKDEELEWITDWARFYARIHDVNAILLFDNGSRKYSLEQLREALTTVTEIHRIAIVKWPFPYGPQGGKWDGRQASWDSDFCQIGAFQTARHKFLHMSNGVINADIDELVIPLNQTTLFDALADSKNGMVGYGGHWIENSKIGNGGMQLPRFWDHFLTRDRDDPCASKWTGRPNIWPKDAHPTAHFVRNIEYLPSPDFYIAHFRALNSGWKSADRLTNVPNTDLLIDMPLTKVLKKAYSDDADAQKDWEPKELSITDMHQYRFQCWIRARIDRLSEDSISWNKRWLWRYSVPVFEAKTDTGQIAFDFHIDDSHVRLAIAARDRNDMDALTAKLEGIEHHLDDLAPKHMGYWISAMPYSSAQDPTWDMAAQHLYHQMVIVYDRLNGGVDPHYQSRETHIETP</sequence>
<dbReference type="RefSeq" id="WP_145999335.1">
    <property type="nucleotide sequence ID" value="NZ_FXYZ01000043.1"/>
</dbReference>
<gene>
    <name evidence="1" type="ORF">BAURA63_03741</name>
</gene>
<evidence type="ECO:0000313" key="1">
    <source>
        <dbReference type="EMBL" id="SMY03169.1"/>
    </source>
</evidence>
<accession>A0A2H1KU39</accession>
<reference evidence="1 2" key="1">
    <citation type="submission" date="2017-03" db="EMBL/GenBank/DDBJ databases">
        <authorList>
            <person name="Afonso C.L."/>
            <person name="Miller P.J."/>
            <person name="Scott M.A."/>
            <person name="Spackman E."/>
            <person name="Goraichik I."/>
            <person name="Dimitrov K.M."/>
            <person name="Suarez D.L."/>
            <person name="Swayne D.E."/>
        </authorList>
    </citation>
    <scope>NUCLEOTIDE SEQUENCE [LARGE SCALE GENOMIC DNA]</scope>
    <source>
        <strain evidence="2">6(3)</strain>
    </source>
</reference>
<name>A0A2H1KU39_BREAU</name>
<dbReference type="AlphaFoldDB" id="A0A2H1KU39"/>
<organism evidence="1 2">
    <name type="scientific">Brevibacterium aurantiacum</name>
    <dbReference type="NCBI Taxonomy" id="273384"/>
    <lineage>
        <taxon>Bacteria</taxon>
        <taxon>Bacillati</taxon>
        <taxon>Actinomycetota</taxon>
        <taxon>Actinomycetes</taxon>
        <taxon>Micrococcales</taxon>
        <taxon>Brevibacteriaceae</taxon>
        <taxon>Brevibacterium</taxon>
    </lineage>
</organism>
<protein>
    <recommendedName>
        <fullName evidence="3">Glycosyltransferase family 92 protein</fullName>
    </recommendedName>
</protein>